<organism evidence="4">
    <name type="scientific">Blastocystis hominis</name>
    <dbReference type="NCBI Taxonomy" id="12968"/>
    <lineage>
        <taxon>Eukaryota</taxon>
        <taxon>Sar</taxon>
        <taxon>Stramenopiles</taxon>
        <taxon>Bigyra</taxon>
        <taxon>Opalozoa</taxon>
        <taxon>Opalinata</taxon>
        <taxon>Blastocystidae</taxon>
        <taxon>Blastocystis</taxon>
    </lineage>
</organism>
<keyword evidence="5" id="KW-1185">Reference proteome</keyword>
<evidence type="ECO:0000313" key="5">
    <source>
        <dbReference type="Proteomes" id="UP000008312"/>
    </source>
</evidence>
<proteinExistence type="inferred from homology"/>
<comment type="similarity">
    <text evidence="2">Belongs to the cytidine and deoxycytidylate deaminase family. ADAT3 subfamily.</text>
</comment>
<dbReference type="Gene3D" id="3.40.140.10">
    <property type="entry name" value="Cytidine Deaminase, domain 2"/>
    <property type="match status" value="1"/>
</dbReference>
<dbReference type="AlphaFoldDB" id="D8LYM8"/>
<dbReference type="CDD" id="cd01285">
    <property type="entry name" value="nucleoside_deaminase"/>
    <property type="match status" value="1"/>
</dbReference>
<accession>D8LYM8</accession>
<dbReference type="Proteomes" id="UP000008312">
    <property type="component" value="Unassembled WGS sequence"/>
</dbReference>
<gene>
    <name evidence="4" type="ORF">GSBLH_T00000969001</name>
</gene>
<dbReference type="GO" id="GO:0008033">
    <property type="term" value="P:tRNA processing"/>
    <property type="evidence" value="ECO:0007669"/>
    <property type="project" value="UniProtKB-KW"/>
</dbReference>
<dbReference type="InParanoid" id="D8LYM8"/>
<dbReference type="SUPFAM" id="SSF53927">
    <property type="entry name" value="Cytidine deaminase-like"/>
    <property type="match status" value="1"/>
</dbReference>
<keyword evidence="1" id="KW-0819">tRNA processing</keyword>
<evidence type="ECO:0000256" key="1">
    <source>
        <dbReference type="ARBA" id="ARBA00022694"/>
    </source>
</evidence>
<evidence type="ECO:0000313" key="4">
    <source>
        <dbReference type="EMBL" id="CBK20683.2"/>
    </source>
</evidence>
<dbReference type="InterPro" id="IPR016193">
    <property type="entry name" value="Cytidine_deaminase-like"/>
</dbReference>
<evidence type="ECO:0000256" key="2">
    <source>
        <dbReference type="ARBA" id="ARBA00038160"/>
    </source>
</evidence>
<evidence type="ECO:0000259" key="3">
    <source>
        <dbReference type="PROSITE" id="PS51747"/>
    </source>
</evidence>
<reference evidence="4" key="1">
    <citation type="submission" date="2010-02" db="EMBL/GenBank/DDBJ databases">
        <title>Sequencing and annotation of the Blastocystis hominis genome.</title>
        <authorList>
            <person name="Wincker P."/>
        </authorList>
    </citation>
    <scope>NUCLEOTIDE SEQUENCE</scope>
    <source>
        <strain evidence="4">Singapore isolate B</strain>
    </source>
</reference>
<dbReference type="PROSITE" id="PS51747">
    <property type="entry name" value="CYT_DCMP_DEAMINASES_2"/>
    <property type="match status" value="1"/>
</dbReference>
<dbReference type="GO" id="GO:0005737">
    <property type="term" value="C:cytoplasm"/>
    <property type="evidence" value="ECO:0007669"/>
    <property type="project" value="TreeGrafter"/>
</dbReference>
<name>D8LYM8_BLAHO</name>
<dbReference type="GO" id="GO:0052717">
    <property type="term" value="F:tRNA-specific adenosine-34 deaminase activity"/>
    <property type="evidence" value="ECO:0007669"/>
    <property type="project" value="TreeGrafter"/>
</dbReference>
<sequence length="155" mass="18014">MRLAIELGRMAALNGNLPVGMVILDKNGNIMGECGDNRKNMFLDHCCFAGIRNQSERMNMQLGRKRASKEDPYLCTDYDIIITREPCIMCGMCLLHSRVRRVIYGCDDRNGCFNSHIHLHYKEPLNHHFRVFRGVMEAQCRQLWNQKGDNLDYFV</sequence>
<dbReference type="OrthoDB" id="186761at2759"/>
<dbReference type="Pfam" id="PF00383">
    <property type="entry name" value="dCMP_cyt_deam_1"/>
    <property type="match status" value="1"/>
</dbReference>
<dbReference type="PANTHER" id="PTHR11079:SF156">
    <property type="entry name" value="INACTIVE TRNA-SPECIFIC ADENOSINE DEAMINASE-LIKE PROTEIN 3-RELATED"/>
    <property type="match status" value="1"/>
</dbReference>
<dbReference type="PANTHER" id="PTHR11079">
    <property type="entry name" value="CYTOSINE DEAMINASE FAMILY MEMBER"/>
    <property type="match status" value="1"/>
</dbReference>
<dbReference type="GO" id="GO:0005634">
    <property type="term" value="C:nucleus"/>
    <property type="evidence" value="ECO:0007669"/>
    <property type="project" value="TreeGrafter"/>
</dbReference>
<dbReference type="GeneID" id="24918254"/>
<dbReference type="EMBL" id="FN668639">
    <property type="protein sequence ID" value="CBK20683.2"/>
    <property type="molecule type" value="Genomic_DNA"/>
</dbReference>
<feature type="domain" description="CMP/dCMP-type deaminase" evidence="3">
    <location>
        <begin position="1"/>
        <end position="132"/>
    </location>
</feature>
<protein>
    <recommendedName>
        <fullName evidence="3">CMP/dCMP-type deaminase domain-containing protein</fullName>
    </recommendedName>
</protein>
<dbReference type="RefSeq" id="XP_012894731.1">
    <property type="nucleotide sequence ID" value="XM_013039277.1"/>
</dbReference>
<dbReference type="InterPro" id="IPR002125">
    <property type="entry name" value="CMP_dCMP_dom"/>
</dbReference>